<dbReference type="EMBL" id="BGPR01001846">
    <property type="protein sequence ID" value="GBM62998.1"/>
    <property type="molecule type" value="Genomic_DNA"/>
</dbReference>
<proteinExistence type="predicted"/>
<keyword evidence="2" id="KW-1185">Reference proteome</keyword>
<comment type="caution">
    <text evidence="1">The sequence shown here is derived from an EMBL/GenBank/DDBJ whole genome shotgun (WGS) entry which is preliminary data.</text>
</comment>
<sequence>MVFTPSSDFNQSEGWETDLEELLRKEGCFHPIDGDYPTRLQHLSDTDNLEIEDLLPLDLLLSHLPPSIESERAHYEKLSPLCLLLDFHGQLKFPRIFRTWDAP</sequence>
<name>A0A4Y2HCJ4_ARAVE</name>
<organism evidence="1 2">
    <name type="scientific">Araneus ventricosus</name>
    <name type="common">Orbweaver spider</name>
    <name type="synonym">Epeira ventricosa</name>
    <dbReference type="NCBI Taxonomy" id="182803"/>
    <lineage>
        <taxon>Eukaryota</taxon>
        <taxon>Metazoa</taxon>
        <taxon>Ecdysozoa</taxon>
        <taxon>Arthropoda</taxon>
        <taxon>Chelicerata</taxon>
        <taxon>Arachnida</taxon>
        <taxon>Araneae</taxon>
        <taxon>Araneomorphae</taxon>
        <taxon>Entelegynae</taxon>
        <taxon>Araneoidea</taxon>
        <taxon>Araneidae</taxon>
        <taxon>Araneus</taxon>
    </lineage>
</organism>
<dbReference type="AlphaFoldDB" id="A0A4Y2HCJ4"/>
<reference evidence="1 2" key="1">
    <citation type="journal article" date="2019" name="Sci. Rep.">
        <title>Orb-weaving spider Araneus ventricosus genome elucidates the spidroin gene catalogue.</title>
        <authorList>
            <person name="Kono N."/>
            <person name="Nakamura H."/>
            <person name="Ohtoshi R."/>
            <person name="Moran D.A.P."/>
            <person name="Shinohara A."/>
            <person name="Yoshida Y."/>
            <person name="Fujiwara M."/>
            <person name="Mori M."/>
            <person name="Tomita M."/>
            <person name="Arakawa K."/>
        </authorList>
    </citation>
    <scope>NUCLEOTIDE SEQUENCE [LARGE SCALE GENOMIC DNA]</scope>
</reference>
<protein>
    <submittedName>
        <fullName evidence="1">Uncharacterized protein</fullName>
    </submittedName>
</protein>
<evidence type="ECO:0000313" key="2">
    <source>
        <dbReference type="Proteomes" id="UP000499080"/>
    </source>
</evidence>
<gene>
    <name evidence="1" type="ORF">AVEN_12277_1</name>
</gene>
<dbReference type="Proteomes" id="UP000499080">
    <property type="component" value="Unassembled WGS sequence"/>
</dbReference>
<accession>A0A4Y2HCJ4</accession>
<dbReference type="OrthoDB" id="10539159at2759"/>
<evidence type="ECO:0000313" key="1">
    <source>
        <dbReference type="EMBL" id="GBM62998.1"/>
    </source>
</evidence>